<keyword evidence="8" id="KW-1185">Reference proteome</keyword>
<accession>A0A975G840</accession>
<dbReference type="GO" id="GO:0016987">
    <property type="term" value="F:sigma factor activity"/>
    <property type="evidence" value="ECO:0007669"/>
    <property type="project" value="UniProtKB-KW"/>
</dbReference>
<dbReference type="Gene3D" id="1.10.10.10">
    <property type="entry name" value="Winged helix-like DNA-binding domain superfamily/Winged helix DNA-binding domain"/>
    <property type="match status" value="1"/>
</dbReference>
<organism evidence="7 8">
    <name type="scientific">Luteolibacter ambystomatis</name>
    <dbReference type="NCBI Taxonomy" id="2824561"/>
    <lineage>
        <taxon>Bacteria</taxon>
        <taxon>Pseudomonadati</taxon>
        <taxon>Verrucomicrobiota</taxon>
        <taxon>Verrucomicrobiia</taxon>
        <taxon>Verrucomicrobiales</taxon>
        <taxon>Verrucomicrobiaceae</taxon>
        <taxon>Luteolibacter</taxon>
    </lineage>
</organism>
<dbReference type="AlphaFoldDB" id="A0A975G840"/>
<dbReference type="SUPFAM" id="SSF88659">
    <property type="entry name" value="Sigma3 and sigma4 domains of RNA polymerase sigma factors"/>
    <property type="match status" value="1"/>
</dbReference>
<evidence type="ECO:0000313" key="7">
    <source>
        <dbReference type="EMBL" id="QUE50501.1"/>
    </source>
</evidence>
<dbReference type="PANTHER" id="PTHR43133">
    <property type="entry name" value="RNA POLYMERASE ECF-TYPE SIGMA FACTO"/>
    <property type="match status" value="1"/>
</dbReference>
<dbReference type="InterPro" id="IPR013249">
    <property type="entry name" value="RNA_pol_sigma70_r4_t2"/>
</dbReference>
<dbReference type="InterPro" id="IPR013324">
    <property type="entry name" value="RNA_pol_sigma_r3/r4-like"/>
</dbReference>
<dbReference type="NCBIfam" id="TIGR02937">
    <property type="entry name" value="sigma70-ECF"/>
    <property type="match status" value="1"/>
</dbReference>
<feature type="domain" description="RNA polymerase sigma-70 region 2" evidence="5">
    <location>
        <begin position="25"/>
        <end position="89"/>
    </location>
</feature>
<dbReference type="PANTHER" id="PTHR43133:SF51">
    <property type="entry name" value="RNA POLYMERASE SIGMA FACTOR"/>
    <property type="match status" value="1"/>
</dbReference>
<evidence type="ECO:0000256" key="3">
    <source>
        <dbReference type="ARBA" id="ARBA00023082"/>
    </source>
</evidence>
<name>A0A975G840_9BACT</name>
<proteinExistence type="inferred from homology"/>
<dbReference type="SUPFAM" id="SSF88946">
    <property type="entry name" value="Sigma2 domain of RNA polymerase sigma factors"/>
    <property type="match status" value="1"/>
</dbReference>
<sequence length="184" mass="21048">MTIPFPAPGDPPRLSEQEFDLLLAAAQPRLRGYVASILGGWSDVDDLVQETNLVLIQKQGVFEAGTNFISWAFRVAYFKATTWRRDRQREGRVVFSETAFQELAAHAEERFTTRDGSSETLAECLKRLPAQERELVEVKYVQRQSLVDHARTLGCSAQSLHKRISRIRLALRDCMRRQSHSERS</sequence>
<dbReference type="Pfam" id="PF08281">
    <property type="entry name" value="Sigma70_r4_2"/>
    <property type="match status" value="1"/>
</dbReference>
<dbReference type="EMBL" id="CP073100">
    <property type="protein sequence ID" value="QUE50501.1"/>
    <property type="molecule type" value="Genomic_DNA"/>
</dbReference>
<feature type="domain" description="RNA polymerase sigma factor 70 region 4 type 2" evidence="6">
    <location>
        <begin position="119"/>
        <end position="171"/>
    </location>
</feature>
<evidence type="ECO:0000256" key="1">
    <source>
        <dbReference type="ARBA" id="ARBA00010641"/>
    </source>
</evidence>
<evidence type="ECO:0000256" key="2">
    <source>
        <dbReference type="ARBA" id="ARBA00023015"/>
    </source>
</evidence>
<dbReference type="KEGG" id="lamb:KBB96_16755"/>
<dbReference type="Proteomes" id="UP000676169">
    <property type="component" value="Chromosome"/>
</dbReference>
<evidence type="ECO:0000313" key="8">
    <source>
        <dbReference type="Proteomes" id="UP000676169"/>
    </source>
</evidence>
<dbReference type="InterPro" id="IPR036388">
    <property type="entry name" value="WH-like_DNA-bd_sf"/>
</dbReference>
<keyword evidence="4" id="KW-0804">Transcription</keyword>
<dbReference type="InterPro" id="IPR039425">
    <property type="entry name" value="RNA_pol_sigma-70-like"/>
</dbReference>
<dbReference type="GO" id="GO:0003677">
    <property type="term" value="F:DNA binding"/>
    <property type="evidence" value="ECO:0007669"/>
    <property type="project" value="InterPro"/>
</dbReference>
<dbReference type="NCBIfam" id="TIGR02989">
    <property type="entry name" value="Sig-70_gvs1"/>
    <property type="match status" value="1"/>
</dbReference>
<dbReference type="InterPro" id="IPR014284">
    <property type="entry name" value="RNA_pol_sigma-70_dom"/>
</dbReference>
<evidence type="ECO:0000259" key="5">
    <source>
        <dbReference type="Pfam" id="PF04542"/>
    </source>
</evidence>
<comment type="similarity">
    <text evidence="1">Belongs to the sigma-70 factor family. ECF subfamily.</text>
</comment>
<evidence type="ECO:0000259" key="6">
    <source>
        <dbReference type="Pfam" id="PF08281"/>
    </source>
</evidence>
<dbReference type="Pfam" id="PF04542">
    <property type="entry name" value="Sigma70_r2"/>
    <property type="match status" value="1"/>
</dbReference>
<dbReference type="InterPro" id="IPR014331">
    <property type="entry name" value="RNA_pol_sigma70_ECF_RHOBA"/>
</dbReference>
<keyword evidence="2" id="KW-0805">Transcription regulation</keyword>
<protein>
    <submittedName>
        <fullName evidence="7">Sigma-70 family RNA polymerase sigma factor</fullName>
    </submittedName>
</protein>
<dbReference type="InterPro" id="IPR013325">
    <property type="entry name" value="RNA_pol_sigma_r2"/>
</dbReference>
<evidence type="ECO:0000256" key="4">
    <source>
        <dbReference type="ARBA" id="ARBA00023163"/>
    </source>
</evidence>
<dbReference type="InterPro" id="IPR007627">
    <property type="entry name" value="RNA_pol_sigma70_r2"/>
</dbReference>
<gene>
    <name evidence="7" type="ORF">KBB96_16755</name>
</gene>
<keyword evidence="3" id="KW-0731">Sigma factor</keyword>
<reference evidence="7" key="1">
    <citation type="submission" date="2021-04" db="EMBL/GenBank/DDBJ databases">
        <title>Luteolibacter sp. 32A isolated from the skin of an Anderson's salamander (Ambystoma andersonii).</title>
        <authorList>
            <person name="Spergser J."/>
            <person name="Busse H.-J."/>
        </authorList>
    </citation>
    <scope>NUCLEOTIDE SEQUENCE</scope>
    <source>
        <strain evidence="7">32A</strain>
    </source>
</reference>
<dbReference type="RefSeq" id="WP_211630641.1">
    <property type="nucleotide sequence ID" value="NZ_CP073100.1"/>
</dbReference>
<dbReference type="GO" id="GO:0006352">
    <property type="term" value="P:DNA-templated transcription initiation"/>
    <property type="evidence" value="ECO:0007669"/>
    <property type="project" value="InterPro"/>
</dbReference>
<dbReference type="Gene3D" id="1.10.1740.10">
    <property type="match status" value="1"/>
</dbReference>